<evidence type="ECO:0000313" key="9">
    <source>
        <dbReference type="EMBL" id="KAA9010442.1"/>
    </source>
</evidence>
<comment type="subunit">
    <text evidence="8">Homodimer.</text>
</comment>
<evidence type="ECO:0000256" key="2">
    <source>
        <dbReference type="ARBA" id="ARBA00009256"/>
    </source>
</evidence>
<dbReference type="SUPFAM" id="SSF52374">
    <property type="entry name" value="Nucleotidylyl transferase"/>
    <property type="match status" value="1"/>
</dbReference>
<keyword evidence="6 8" id="KW-0067">ATP-binding</keyword>
<feature type="binding site" evidence="8">
    <location>
        <position position="153"/>
    </location>
    <ligand>
        <name>(R)-pantoate</name>
        <dbReference type="ChEBI" id="CHEBI:15980"/>
    </ligand>
</feature>
<feature type="binding site" evidence="8">
    <location>
        <begin position="184"/>
        <end position="187"/>
    </location>
    <ligand>
        <name>ATP</name>
        <dbReference type="ChEBI" id="CHEBI:30616"/>
    </ligand>
</feature>
<feature type="binding site" evidence="8">
    <location>
        <begin position="147"/>
        <end position="150"/>
    </location>
    <ligand>
        <name>ATP</name>
        <dbReference type="ChEBI" id="CHEBI:30616"/>
    </ligand>
</feature>
<dbReference type="PANTHER" id="PTHR21299">
    <property type="entry name" value="CYTIDYLATE KINASE/PANTOATE-BETA-ALANINE LIGASE"/>
    <property type="match status" value="1"/>
</dbReference>
<dbReference type="HAMAP" id="MF_00158">
    <property type="entry name" value="PanC"/>
    <property type="match status" value="1"/>
</dbReference>
<dbReference type="GO" id="GO:0004592">
    <property type="term" value="F:pantoate-beta-alanine ligase activity"/>
    <property type="evidence" value="ECO:0007669"/>
    <property type="project" value="UniProtKB-UniRule"/>
</dbReference>
<dbReference type="FunFam" id="3.40.50.620:FF:000013">
    <property type="entry name" value="Pantothenate synthetase"/>
    <property type="match status" value="1"/>
</dbReference>
<feature type="binding site" evidence="8">
    <location>
        <position position="61"/>
    </location>
    <ligand>
        <name>beta-alanine</name>
        <dbReference type="ChEBI" id="CHEBI:57966"/>
    </ligand>
</feature>
<dbReference type="InterPro" id="IPR014729">
    <property type="entry name" value="Rossmann-like_a/b/a_fold"/>
</dbReference>
<comment type="similarity">
    <text evidence="2 8">Belongs to the pantothenate synthetase family.</text>
</comment>
<comment type="subcellular location">
    <subcellularLocation>
        <location evidence="8">Cytoplasm</location>
    </subcellularLocation>
</comment>
<keyword evidence="3 8" id="KW-0436">Ligase</keyword>
<dbReference type="AlphaFoldDB" id="A0A5J5GSU2"/>
<keyword evidence="10" id="KW-1185">Reference proteome</keyword>
<gene>
    <name evidence="8" type="primary">panC</name>
    <name evidence="9" type="ORF">F3S47_04145</name>
</gene>
<keyword evidence="4 8" id="KW-0566">Pantothenate biosynthesis</keyword>
<dbReference type="InterPro" id="IPR003721">
    <property type="entry name" value="Pantoate_ligase"/>
</dbReference>
<dbReference type="Pfam" id="PF02569">
    <property type="entry name" value="Pantoate_ligase"/>
    <property type="match status" value="1"/>
</dbReference>
<comment type="miscellaneous">
    <text evidence="8">The reaction proceeds by a bi uni uni bi ping pong mechanism.</text>
</comment>
<sequence>MQIARTVSDIRSEVAHYRAAGESVGLVTTMGALHEGHMALIAAARAAHDRVVATIFVNPTQFGEAADLEAYPRTEARDIAMLEEAGADAVLIPEASEIYPEGDETIVETTRLADMHHGRTRPGHFRGVTTVVARLFNIVGPDAAYFGEKDYQQIAVIRRMARDLHFPLEVRGVPTVRAEDGLALSSRNARLSPEDRAAAPVLKRALDAGRAVALPGTRIEDIAQTIRETVAEEPRARLEGLDLVDPMTFLPATGPFETPVGIMISARFGRGDDAVLLIDQMEIAP</sequence>
<evidence type="ECO:0000256" key="4">
    <source>
        <dbReference type="ARBA" id="ARBA00022655"/>
    </source>
</evidence>
<organism evidence="9 10">
    <name type="scientific">Histidinibacterium aquaticum</name>
    <dbReference type="NCBI Taxonomy" id="2613962"/>
    <lineage>
        <taxon>Bacteria</taxon>
        <taxon>Pseudomonadati</taxon>
        <taxon>Pseudomonadota</taxon>
        <taxon>Alphaproteobacteria</taxon>
        <taxon>Rhodobacterales</taxon>
        <taxon>Paracoccaceae</taxon>
        <taxon>Histidinibacterium</taxon>
    </lineage>
</organism>
<dbReference type="GO" id="GO:0005524">
    <property type="term" value="F:ATP binding"/>
    <property type="evidence" value="ECO:0007669"/>
    <property type="project" value="UniProtKB-KW"/>
</dbReference>
<dbReference type="Gene3D" id="3.40.50.620">
    <property type="entry name" value="HUPs"/>
    <property type="match status" value="1"/>
</dbReference>
<dbReference type="NCBIfam" id="TIGR00018">
    <property type="entry name" value="panC"/>
    <property type="match status" value="1"/>
</dbReference>
<dbReference type="Gene3D" id="3.30.1300.10">
    <property type="entry name" value="Pantoate-beta-alanine ligase, C-terminal domain"/>
    <property type="match status" value="1"/>
</dbReference>
<dbReference type="GO" id="GO:0005829">
    <property type="term" value="C:cytosol"/>
    <property type="evidence" value="ECO:0007669"/>
    <property type="project" value="TreeGrafter"/>
</dbReference>
<evidence type="ECO:0000256" key="7">
    <source>
        <dbReference type="ARBA" id="ARBA00048258"/>
    </source>
</evidence>
<feature type="binding site" evidence="8">
    <location>
        <position position="176"/>
    </location>
    <ligand>
        <name>ATP</name>
        <dbReference type="ChEBI" id="CHEBI:30616"/>
    </ligand>
</feature>
<dbReference type="InterPro" id="IPR042176">
    <property type="entry name" value="Pantoate_ligase_C"/>
</dbReference>
<accession>A0A5J5GSU2</accession>
<dbReference type="PANTHER" id="PTHR21299:SF1">
    <property type="entry name" value="PANTOATE--BETA-ALANINE LIGASE"/>
    <property type="match status" value="1"/>
</dbReference>
<evidence type="ECO:0000256" key="6">
    <source>
        <dbReference type="ARBA" id="ARBA00022840"/>
    </source>
</evidence>
<comment type="caution">
    <text evidence="9">The sequence shown here is derived from an EMBL/GenBank/DDBJ whole genome shotgun (WGS) entry which is preliminary data.</text>
</comment>
<reference evidence="9 10" key="1">
    <citation type="submission" date="2019-09" db="EMBL/GenBank/DDBJ databases">
        <authorList>
            <person name="Park J.-S."/>
            <person name="Choi H.-J."/>
        </authorList>
    </citation>
    <scope>NUCLEOTIDE SEQUENCE [LARGE SCALE GENOMIC DNA]</scope>
    <source>
        <strain evidence="9 10">176SS1-4</strain>
    </source>
</reference>
<dbReference type="CDD" id="cd00560">
    <property type="entry name" value="PanC"/>
    <property type="match status" value="1"/>
</dbReference>
<dbReference type="EMBL" id="VYQE01000001">
    <property type="protein sequence ID" value="KAA9010442.1"/>
    <property type="molecule type" value="Genomic_DNA"/>
</dbReference>
<comment type="pathway">
    <text evidence="1 8">Cofactor biosynthesis; (R)-pantothenate biosynthesis; (R)-pantothenate from (R)-pantoate and beta-alanine: step 1/1.</text>
</comment>
<comment type="catalytic activity">
    <reaction evidence="7 8">
        <text>(R)-pantoate + beta-alanine + ATP = (R)-pantothenate + AMP + diphosphate + H(+)</text>
        <dbReference type="Rhea" id="RHEA:10912"/>
        <dbReference type="ChEBI" id="CHEBI:15378"/>
        <dbReference type="ChEBI" id="CHEBI:15980"/>
        <dbReference type="ChEBI" id="CHEBI:29032"/>
        <dbReference type="ChEBI" id="CHEBI:30616"/>
        <dbReference type="ChEBI" id="CHEBI:33019"/>
        <dbReference type="ChEBI" id="CHEBI:57966"/>
        <dbReference type="ChEBI" id="CHEBI:456215"/>
        <dbReference type="EC" id="6.3.2.1"/>
    </reaction>
</comment>
<evidence type="ECO:0000256" key="5">
    <source>
        <dbReference type="ARBA" id="ARBA00022741"/>
    </source>
</evidence>
<dbReference type="UniPathway" id="UPA00028">
    <property type="reaction ID" value="UER00005"/>
</dbReference>
<dbReference type="EC" id="6.3.2.1" evidence="8"/>
<comment type="function">
    <text evidence="8">Catalyzes the condensation of pantoate with beta-alanine in an ATP-dependent reaction via a pantoyl-adenylate intermediate.</text>
</comment>
<evidence type="ECO:0000313" key="10">
    <source>
        <dbReference type="Proteomes" id="UP000326554"/>
    </source>
</evidence>
<proteinExistence type="inferred from homology"/>
<feature type="active site" description="Proton donor" evidence="8">
    <location>
        <position position="37"/>
    </location>
</feature>
<evidence type="ECO:0000256" key="1">
    <source>
        <dbReference type="ARBA" id="ARBA00004990"/>
    </source>
</evidence>
<evidence type="ECO:0000256" key="8">
    <source>
        <dbReference type="HAMAP-Rule" id="MF_00158"/>
    </source>
</evidence>
<keyword evidence="5 8" id="KW-0547">Nucleotide-binding</keyword>
<feature type="binding site" evidence="8">
    <location>
        <begin position="30"/>
        <end position="37"/>
    </location>
    <ligand>
        <name>ATP</name>
        <dbReference type="ChEBI" id="CHEBI:30616"/>
    </ligand>
</feature>
<keyword evidence="8" id="KW-0963">Cytoplasm</keyword>
<name>A0A5J5GSU2_9RHOB</name>
<dbReference type="RefSeq" id="WP_150443928.1">
    <property type="nucleotide sequence ID" value="NZ_VYQE01000001.1"/>
</dbReference>
<dbReference type="GO" id="GO:0015940">
    <property type="term" value="P:pantothenate biosynthetic process"/>
    <property type="evidence" value="ECO:0007669"/>
    <property type="project" value="UniProtKB-UniRule"/>
</dbReference>
<feature type="binding site" evidence="8">
    <location>
        <position position="61"/>
    </location>
    <ligand>
        <name>(R)-pantoate</name>
        <dbReference type="ChEBI" id="CHEBI:15980"/>
    </ligand>
</feature>
<dbReference type="Proteomes" id="UP000326554">
    <property type="component" value="Unassembled WGS sequence"/>
</dbReference>
<evidence type="ECO:0000256" key="3">
    <source>
        <dbReference type="ARBA" id="ARBA00022598"/>
    </source>
</evidence>
<protein>
    <recommendedName>
        <fullName evidence="8">Pantothenate synthetase</fullName>
        <shortName evidence="8">PS</shortName>
        <ecNumber evidence="8">6.3.2.1</ecNumber>
    </recommendedName>
    <alternativeName>
        <fullName evidence="8">Pantoate--beta-alanine ligase</fullName>
    </alternativeName>
    <alternativeName>
        <fullName evidence="8">Pantoate-activating enzyme</fullName>
    </alternativeName>
</protein>